<reference evidence="3 4" key="1">
    <citation type="submission" date="2022-03" db="EMBL/GenBank/DDBJ databases">
        <authorList>
            <person name="Nunn A."/>
            <person name="Chopra R."/>
            <person name="Nunn A."/>
            <person name="Contreras Garrido A."/>
        </authorList>
    </citation>
    <scope>NUCLEOTIDE SEQUENCE [LARGE SCALE GENOMIC DNA]</scope>
</reference>
<keyword evidence="4" id="KW-1185">Reference proteome</keyword>
<accession>A0AAU9SVY3</accession>
<dbReference type="Proteomes" id="UP000836841">
    <property type="component" value="Chromosome 6"/>
</dbReference>
<protein>
    <submittedName>
        <fullName evidence="3">Uncharacterized protein</fullName>
    </submittedName>
</protein>
<proteinExistence type="predicted"/>
<sequence length="91" mass="10053">MTCSMVSSMLLFLLLLLVFPRIDKAFGAQMEVRKLMSTNSSKSYQPGQKTVGSRIPIRRPPGSSCGYYRRCKRTVPGLNSPPPPPPYGPAH</sequence>
<evidence type="ECO:0000313" key="4">
    <source>
        <dbReference type="Proteomes" id="UP000836841"/>
    </source>
</evidence>
<evidence type="ECO:0000256" key="2">
    <source>
        <dbReference type="SAM" id="SignalP"/>
    </source>
</evidence>
<name>A0AAU9SVY3_THLAR</name>
<feature type="region of interest" description="Disordered" evidence="1">
    <location>
        <begin position="38"/>
        <end position="61"/>
    </location>
</feature>
<dbReference type="AlphaFoldDB" id="A0AAU9SVY3"/>
<organism evidence="3 4">
    <name type="scientific">Thlaspi arvense</name>
    <name type="common">Field penny-cress</name>
    <dbReference type="NCBI Taxonomy" id="13288"/>
    <lineage>
        <taxon>Eukaryota</taxon>
        <taxon>Viridiplantae</taxon>
        <taxon>Streptophyta</taxon>
        <taxon>Embryophyta</taxon>
        <taxon>Tracheophyta</taxon>
        <taxon>Spermatophyta</taxon>
        <taxon>Magnoliopsida</taxon>
        <taxon>eudicotyledons</taxon>
        <taxon>Gunneridae</taxon>
        <taxon>Pentapetalae</taxon>
        <taxon>rosids</taxon>
        <taxon>malvids</taxon>
        <taxon>Brassicales</taxon>
        <taxon>Brassicaceae</taxon>
        <taxon>Thlaspideae</taxon>
        <taxon>Thlaspi</taxon>
    </lineage>
</organism>
<dbReference type="EMBL" id="OU466862">
    <property type="protein sequence ID" value="CAH2072984.1"/>
    <property type="molecule type" value="Genomic_DNA"/>
</dbReference>
<gene>
    <name evidence="3" type="ORF">TAV2_LOCUS21053</name>
</gene>
<evidence type="ECO:0000256" key="1">
    <source>
        <dbReference type="SAM" id="MobiDB-lite"/>
    </source>
</evidence>
<feature type="compositionally biased region" description="Polar residues" evidence="1">
    <location>
        <begin position="38"/>
        <end position="51"/>
    </location>
</feature>
<feature type="chain" id="PRO_5044009657" evidence="2">
    <location>
        <begin position="28"/>
        <end position="91"/>
    </location>
</feature>
<feature type="signal peptide" evidence="2">
    <location>
        <begin position="1"/>
        <end position="27"/>
    </location>
</feature>
<keyword evidence="2" id="KW-0732">Signal</keyword>
<evidence type="ECO:0000313" key="3">
    <source>
        <dbReference type="EMBL" id="CAH2072984.1"/>
    </source>
</evidence>